<name>A0A8H6AFS3_9HELO</name>
<evidence type="ECO:0000313" key="2">
    <source>
        <dbReference type="Proteomes" id="UP000531561"/>
    </source>
</evidence>
<dbReference type="AlphaFoldDB" id="A0A8H6AFS3"/>
<dbReference type="RefSeq" id="XP_037186421.1">
    <property type="nucleotide sequence ID" value="XM_037340778.1"/>
</dbReference>
<keyword evidence="2" id="KW-1185">Reference proteome</keyword>
<reference evidence="1 2" key="1">
    <citation type="journal article" date="2020" name="Phytopathology">
        <title>A high-quality genome resource of Botrytis fragariae, a new and rapidly spreading fungal pathogen causing strawberry gray mold in the U.S.A.</title>
        <authorList>
            <person name="Wu Y."/>
            <person name="Saski C.A."/>
            <person name="Schnabel G."/>
            <person name="Xiao S."/>
            <person name="Hu M."/>
        </authorList>
    </citation>
    <scope>NUCLEOTIDE SEQUENCE [LARGE SCALE GENOMIC DNA]</scope>
    <source>
        <strain evidence="1 2">BVB16</strain>
    </source>
</reference>
<dbReference type="OrthoDB" id="3558041at2759"/>
<organism evidence="1 2">
    <name type="scientific">Botrytis fragariae</name>
    <dbReference type="NCBI Taxonomy" id="1964551"/>
    <lineage>
        <taxon>Eukaryota</taxon>
        <taxon>Fungi</taxon>
        <taxon>Dikarya</taxon>
        <taxon>Ascomycota</taxon>
        <taxon>Pezizomycotina</taxon>
        <taxon>Leotiomycetes</taxon>
        <taxon>Helotiales</taxon>
        <taxon>Sclerotiniaceae</taxon>
        <taxon>Botrytis</taxon>
    </lineage>
</organism>
<comment type="caution">
    <text evidence="1">The sequence shown here is derived from an EMBL/GenBank/DDBJ whole genome shotgun (WGS) entry which is preliminary data.</text>
</comment>
<dbReference type="EMBL" id="JABFCT010000028">
    <property type="protein sequence ID" value="KAF5867472.1"/>
    <property type="molecule type" value="Genomic_DNA"/>
</dbReference>
<dbReference type="GeneID" id="59264470"/>
<protein>
    <submittedName>
        <fullName evidence="1">Uncharacterized protein</fullName>
    </submittedName>
</protein>
<sequence>MCLKIFESFSYVGASDVLEAAKSLMLADQEPTKSAVNERSRSKFTFAAMKAAQNYEEWLKHHLEKVNNLPIRSLKAFDAVDQLEGEGAIYPKVGDSKGIINKGNLDRNNQKDYKCRDISHSPGGTLVHTTSQDNTLVFLMPVHCRDLINYAKDGVYAKDLISDYIQGVLILAKETKNVLVWEAGLFRWPFVRGVRVRKGVPHLGHPFTDPDGKIMQYEDRVLHGGRDSDIVAVDSCSPFTFESVCKHPEYEAWLKKHLFASRKKNAI</sequence>
<proteinExistence type="predicted"/>
<gene>
    <name evidence="1" type="ORF">Bfra_010446</name>
</gene>
<evidence type="ECO:0000313" key="1">
    <source>
        <dbReference type="EMBL" id="KAF5867472.1"/>
    </source>
</evidence>
<accession>A0A8H6AFS3</accession>
<dbReference type="Proteomes" id="UP000531561">
    <property type="component" value="Unassembled WGS sequence"/>
</dbReference>